<feature type="compositionally biased region" description="Basic and acidic residues" evidence="1">
    <location>
        <begin position="454"/>
        <end position="465"/>
    </location>
</feature>
<dbReference type="GO" id="GO:0042981">
    <property type="term" value="P:regulation of apoptotic process"/>
    <property type="evidence" value="ECO:0007669"/>
    <property type="project" value="InterPro"/>
</dbReference>
<dbReference type="OrthoDB" id="10064012at2759"/>
<feature type="region of interest" description="Disordered" evidence="1">
    <location>
        <begin position="236"/>
        <end position="267"/>
    </location>
</feature>
<dbReference type="AlphaFoldDB" id="A0A482XNP5"/>
<feature type="compositionally biased region" description="Low complexity" evidence="1">
    <location>
        <begin position="667"/>
        <end position="684"/>
    </location>
</feature>
<dbReference type="Proteomes" id="UP000291343">
    <property type="component" value="Unassembled WGS sequence"/>
</dbReference>
<feature type="compositionally biased region" description="Acidic residues" evidence="1">
    <location>
        <begin position="726"/>
        <end position="738"/>
    </location>
</feature>
<feature type="region of interest" description="Disordered" evidence="1">
    <location>
        <begin position="453"/>
        <end position="793"/>
    </location>
</feature>
<evidence type="ECO:0000313" key="2">
    <source>
        <dbReference type="EMBL" id="RZF47214.1"/>
    </source>
</evidence>
<feature type="compositionally biased region" description="Polar residues" evidence="1">
    <location>
        <begin position="339"/>
        <end position="381"/>
    </location>
</feature>
<feature type="compositionally biased region" description="Polar residues" evidence="1">
    <location>
        <begin position="739"/>
        <end position="755"/>
    </location>
</feature>
<keyword evidence="3" id="KW-1185">Reference proteome</keyword>
<sequence>MDLRELKKAKKREKLLMKQLQQERVNEKCSEWEELNMNQELHPISHYINDREEMIKQMFNVVSERQLMKMLPPELKGMSVEELQADCLIQLVGMSKKRIMAILEGRELESSSESPSESDLDGTSMEEEPETIVKASKNKKSKKACKRTASTALQDTQKHAVLNSKKVKTKHRVKKEKIEVIESEESDNDVVDINTAATIKEAGVLPEKENVEHKGKTLLEILELEMRAKAIRALLERENQPEEEKQLKNEANKNPESAKTENTMGTTVEQVVNNVKEGIADKNNATDLIPSANEKDSEDIVILDEEIIKIDLTSDDDTPSKADDTSTKTADIVTEKEPNLNSQSTAVLQSDKPGSSTEISCERISSTVEKSSTSPEKSNWAQRWLDSSKVKKVVSTSKMCTNIRRKIKKSLMLKTKQVEESQPVVEAEPQLPIQEFSGSTHEYELLKKLVKKKKNDELSNQEKNESNTQEGIESQLRENSESNEQEGANLELQENSESHLQQHSVSNLEETLDSQPQDNRLTESSLQEDSNSQPLDESEAPLQEYSDSQPQDKNEAPLQEDLDSQPQEESVSSLQENLDSHPQDKNEPDLREDSELQLQEDNDSNLRVVTSESKEIGELNQEDVRRESQEENESPIQENKEGEEEEDEDRSQTQENSEIEKTENIQSNSQECSRSSSVYENSESNTQEISDAIAKEDSESIPDEIRELNSHKGKESSLHKNSEFNSSEDIEADRDENSETLLKSSTNSPENNELNAQDHIEQDSGAIENNSVDSNNSNEDTESETEDCGDDTE</sequence>
<feature type="compositionally biased region" description="Basic and acidic residues" evidence="1">
    <location>
        <begin position="236"/>
        <end position="259"/>
    </location>
</feature>
<protein>
    <submittedName>
        <fullName evidence="2">Uncharacterized protein</fullName>
    </submittedName>
</protein>
<evidence type="ECO:0000313" key="3">
    <source>
        <dbReference type="Proteomes" id="UP000291343"/>
    </source>
</evidence>
<feature type="compositionally biased region" description="Basic and acidic residues" evidence="1">
    <location>
        <begin position="693"/>
        <end position="722"/>
    </location>
</feature>
<accession>A0A482XNP5</accession>
<dbReference type="PANTHER" id="PTHR14740:SF3">
    <property type="entry name" value="CASPASE ACTIVITY AND APOPTOSIS INHIBITOR 1"/>
    <property type="match status" value="1"/>
</dbReference>
<dbReference type="PANTHER" id="PTHR14740">
    <property type="entry name" value="CASPASE ACTIVITY AND APOPTOSIS INHIBITOR 1"/>
    <property type="match status" value="1"/>
</dbReference>
<feature type="compositionally biased region" description="Polar residues" evidence="1">
    <location>
        <begin position="492"/>
        <end position="535"/>
    </location>
</feature>
<gene>
    <name evidence="2" type="ORF">LSTR_LSTR004923</name>
</gene>
<dbReference type="Pfam" id="PF15335">
    <property type="entry name" value="CAAP1"/>
    <property type="match status" value="1"/>
</dbReference>
<dbReference type="InParanoid" id="A0A482XNP5"/>
<feature type="compositionally biased region" description="Basic and acidic residues" evidence="1">
    <location>
        <begin position="578"/>
        <end position="594"/>
    </location>
</feature>
<feature type="region of interest" description="Disordered" evidence="1">
    <location>
        <begin position="312"/>
        <end position="381"/>
    </location>
</feature>
<feature type="compositionally biased region" description="Basic and acidic residues" evidence="1">
    <location>
        <begin position="612"/>
        <end position="629"/>
    </location>
</feature>
<evidence type="ECO:0000256" key="1">
    <source>
        <dbReference type="SAM" id="MobiDB-lite"/>
    </source>
</evidence>
<feature type="region of interest" description="Disordered" evidence="1">
    <location>
        <begin position="106"/>
        <end position="142"/>
    </location>
</feature>
<feature type="compositionally biased region" description="Low complexity" evidence="1">
    <location>
        <begin position="768"/>
        <end position="778"/>
    </location>
</feature>
<feature type="compositionally biased region" description="Polar residues" evidence="1">
    <location>
        <begin position="564"/>
        <end position="577"/>
    </location>
</feature>
<feature type="compositionally biased region" description="Acidic residues" evidence="1">
    <location>
        <begin position="116"/>
        <end position="130"/>
    </location>
</feature>
<name>A0A482XNP5_LAOST</name>
<organism evidence="2 3">
    <name type="scientific">Laodelphax striatellus</name>
    <name type="common">Small brown planthopper</name>
    <name type="synonym">Delphax striatella</name>
    <dbReference type="NCBI Taxonomy" id="195883"/>
    <lineage>
        <taxon>Eukaryota</taxon>
        <taxon>Metazoa</taxon>
        <taxon>Ecdysozoa</taxon>
        <taxon>Arthropoda</taxon>
        <taxon>Hexapoda</taxon>
        <taxon>Insecta</taxon>
        <taxon>Pterygota</taxon>
        <taxon>Neoptera</taxon>
        <taxon>Paraneoptera</taxon>
        <taxon>Hemiptera</taxon>
        <taxon>Auchenorrhyncha</taxon>
        <taxon>Fulgoroidea</taxon>
        <taxon>Delphacidae</taxon>
        <taxon>Criomorphinae</taxon>
        <taxon>Laodelphax</taxon>
    </lineage>
</organism>
<reference evidence="2 3" key="1">
    <citation type="journal article" date="2017" name="Gigascience">
        <title>Genome sequence of the small brown planthopper, Laodelphax striatellus.</title>
        <authorList>
            <person name="Zhu J."/>
            <person name="Jiang F."/>
            <person name="Wang X."/>
            <person name="Yang P."/>
            <person name="Bao Y."/>
            <person name="Zhao W."/>
            <person name="Wang W."/>
            <person name="Lu H."/>
            <person name="Wang Q."/>
            <person name="Cui N."/>
            <person name="Li J."/>
            <person name="Chen X."/>
            <person name="Luo L."/>
            <person name="Yu J."/>
            <person name="Kang L."/>
            <person name="Cui F."/>
        </authorList>
    </citation>
    <scope>NUCLEOTIDE SEQUENCE [LARGE SCALE GENOMIC DNA]</scope>
    <source>
        <strain evidence="2">Lst14</strain>
    </source>
</reference>
<dbReference type="InterPro" id="IPR038991">
    <property type="entry name" value="CAAP1"/>
</dbReference>
<feature type="compositionally biased region" description="Acidic residues" evidence="1">
    <location>
        <begin position="779"/>
        <end position="793"/>
    </location>
</feature>
<comment type="caution">
    <text evidence="2">The sequence shown here is derived from an EMBL/GenBank/DDBJ whole genome shotgun (WGS) entry which is preliminary data.</text>
</comment>
<dbReference type="EMBL" id="QKKF02004629">
    <property type="protein sequence ID" value="RZF47214.1"/>
    <property type="molecule type" value="Genomic_DNA"/>
</dbReference>
<proteinExistence type="predicted"/>